<dbReference type="PANTHER" id="PTHR43591">
    <property type="entry name" value="METHYLTRANSFERASE"/>
    <property type="match status" value="1"/>
</dbReference>
<dbReference type="CDD" id="cd02440">
    <property type="entry name" value="AdoMet_MTases"/>
    <property type="match status" value="1"/>
</dbReference>
<evidence type="ECO:0000313" key="3">
    <source>
        <dbReference type="EMBL" id="KAL3767699.1"/>
    </source>
</evidence>
<name>A0ABD3MWN0_9STRA</name>
<dbReference type="InterPro" id="IPR029063">
    <property type="entry name" value="SAM-dependent_MTases_sf"/>
</dbReference>
<keyword evidence="1" id="KW-0732">Signal</keyword>
<feature type="chain" id="PRO_5044835870" description="Methyltransferase type 11 domain-containing protein" evidence="1">
    <location>
        <begin position="19"/>
        <end position="418"/>
    </location>
</feature>
<evidence type="ECO:0000313" key="4">
    <source>
        <dbReference type="Proteomes" id="UP001530400"/>
    </source>
</evidence>
<keyword evidence="4" id="KW-1185">Reference proteome</keyword>
<dbReference type="Gene3D" id="3.40.50.150">
    <property type="entry name" value="Vaccinia Virus protein VP39"/>
    <property type="match status" value="1"/>
</dbReference>
<reference evidence="3 4" key="1">
    <citation type="submission" date="2024-10" db="EMBL/GenBank/DDBJ databases">
        <title>Updated reference genomes for cyclostephanoid diatoms.</title>
        <authorList>
            <person name="Roberts W.R."/>
            <person name="Alverson A.J."/>
        </authorList>
    </citation>
    <scope>NUCLEOTIDE SEQUENCE [LARGE SCALE GENOMIC DNA]</scope>
    <source>
        <strain evidence="3 4">AJA010-31</strain>
    </source>
</reference>
<dbReference type="InterPro" id="IPR013216">
    <property type="entry name" value="Methyltransf_11"/>
</dbReference>
<dbReference type="Pfam" id="PF08241">
    <property type="entry name" value="Methyltransf_11"/>
    <property type="match status" value="1"/>
</dbReference>
<dbReference type="PANTHER" id="PTHR43591:SF99">
    <property type="entry name" value="OS06G0646000 PROTEIN"/>
    <property type="match status" value="1"/>
</dbReference>
<comment type="caution">
    <text evidence="3">The sequence shown here is derived from an EMBL/GenBank/DDBJ whole genome shotgun (WGS) entry which is preliminary data.</text>
</comment>
<dbReference type="Proteomes" id="UP001530400">
    <property type="component" value="Unassembled WGS sequence"/>
</dbReference>
<feature type="domain" description="Methyltransferase type 11" evidence="2">
    <location>
        <begin position="245"/>
        <end position="347"/>
    </location>
</feature>
<proteinExistence type="predicted"/>
<protein>
    <recommendedName>
        <fullName evidence="2">Methyltransferase type 11 domain-containing protein</fullName>
    </recommendedName>
</protein>
<dbReference type="SUPFAM" id="SSF53335">
    <property type="entry name" value="S-adenosyl-L-methionine-dependent methyltransferases"/>
    <property type="match status" value="1"/>
</dbReference>
<gene>
    <name evidence="3" type="ORF">ACHAWO_004401</name>
</gene>
<evidence type="ECO:0000259" key="2">
    <source>
        <dbReference type="Pfam" id="PF08241"/>
    </source>
</evidence>
<dbReference type="AlphaFoldDB" id="A0ABD3MWN0"/>
<dbReference type="EMBL" id="JALLPJ020001360">
    <property type="protein sequence ID" value="KAL3767699.1"/>
    <property type="molecule type" value="Genomic_DNA"/>
</dbReference>
<sequence>MKFSTAAAIVALFTTTSAFVPSAPRGFTVQSQRLGSAVADEVVDSSPDKEIARKEQKQALLGLLGGSSDEKSNISYDPLFVDPISKEPLVVSVKGPILGGSSASGVSLSLRSSPDSDRVFAGRTDVYINLLEPVSESNSADMDDARSSKKVSTSPILSSLLTFTPPPLRPLIASLSNSDLEYIPMRDLFTSPSVSFAYERGWRQGFAAAGFPGADKEFEMAREYFAPVMDRKRNESNGMNRGTVVDMSCATGLFTRRFTKSNEYSRVLGCDYSDSMLKEARQRIRADSEIKSSSTRLDLIRCDVAKIPLASNSIDALHAGAAMHCWPEIEQSLKEIYRVLTPGGRYFATTFLANYFQNVSGLENAANGGLQVEQSMQAFQYFPSIEHLRNLLLEAGFEDANVNVELVGRSCVIIRCEK</sequence>
<evidence type="ECO:0000256" key="1">
    <source>
        <dbReference type="SAM" id="SignalP"/>
    </source>
</evidence>
<feature type="signal peptide" evidence="1">
    <location>
        <begin position="1"/>
        <end position="18"/>
    </location>
</feature>
<organism evidence="3 4">
    <name type="scientific">Cyclotella atomus</name>
    <dbReference type="NCBI Taxonomy" id="382360"/>
    <lineage>
        <taxon>Eukaryota</taxon>
        <taxon>Sar</taxon>
        <taxon>Stramenopiles</taxon>
        <taxon>Ochrophyta</taxon>
        <taxon>Bacillariophyta</taxon>
        <taxon>Coscinodiscophyceae</taxon>
        <taxon>Thalassiosirophycidae</taxon>
        <taxon>Stephanodiscales</taxon>
        <taxon>Stephanodiscaceae</taxon>
        <taxon>Cyclotella</taxon>
    </lineage>
</organism>
<accession>A0ABD3MWN0</accession>